<dbReference type="Gene3D" id="1.10.510.10">
    <property type="entry name" value="Transferase(Phosphotransferase) domain 1"/>
    <property type="match status" value="1"/>
</dbReference>
<protein>
    <submittedName>
        <fullName evidence="1">Heptose II phosphotransferase</fullName>
    </submittedName>
</protein>
<dbReference type="EMBL" id="FOHZ01000008">
    <property type="protein sequence ID" value="SET36772.1"/>
    <property type="molecule type" value="Genomic_DNA"/>
</dbReference>
<dbReference type="Proteomes" id="UP000198762">
    <property type="component" value="Unassembled WGS sequence"/>
</dbReference>
<dbReference type="OrthoDB" id="9795390at2"/>
<accession>A0A1I0DWN1</accession>
<proteinExistence type="predicted"/>
<evidence type="ECO:0000313" key="1">
    <source>
        <dbReference type="EMBL" id="SET36772.1"/>
    </source>
</evidence>
<dbReference type="RefSeq" id="WP_091851200.1">
    <property type="nucleotide sequence ID" value="NZ_FOHZ01000008.1"/>
</dbReference>
<name>A0A1I0DWN1_9GAMM</name>
<organism evidence="1 2">
    <name type="scientific">Marinobacter segnicrescens</name>
    <dbReference type="NCBI Taxonomy" id="430453"/>
    <lineage>
        <taxon>Bacteria</taxon>
        <taxon>Pseudomonadati</taxon>
        <taxon>Pseudomonadota</taxon>
        <taxon>Gammaproteobacteria</taxon>
        <taxon>Pseudomonadales</taxon>
        <taxon>Marinobacteraceae</taxon>
        <taxon>Marinobacter</taxon>
    </lineage>
</organism>
<sequence>MTSRLYYLGPWRLLSTEGEDTALALGEAIRDGAVEREQVFRDNWRTLSARVRVGGHTLLLKVPRARNRRRWERLLSLFRGSDALRTFRHLERMAGLGLQAPEPLIAGELRHYGMVTDSFVCYRFIEGRRPNGEDAPAVLRALRVLHSQGYLRSDAQLANFLISDDGEVVFIDFRLKRPRVFPRLQKARELDRFLRSCPEARHHLTPEESGSLWLQIAHRLENLSFARRNLKRQLRGRKRDRH</sequence>
<evidence type="ECO:0000313" key="2">
    <source>
        <dbReference type="Proteomes" id="UP000198762"/>
    </source>
</evidence>
<dbReference type="GO" id="GO:0016740">
    <property type="term" value="F:transferase activity"/>
    <property type="evidence" value="ECO:0007669"/>
    <property type="project" value="UniProtKB-KW"/>
</dbReference>
<keyword evidence="2" id="KW-1185">Reference proteome</keyword>
<dbReference type="SUPFAM" id="SSF56112">
    <property type="entry name" value="Protein kinase-like (PK-like)"/>
    <property type="match status" value="1"/>
</dbReference>
<gene>
    <name evidence="1" type="ORF">SAMN04487962_10866</name>
</gene>
<dbReference type="STRING" id="430453.SAMN04487962_10866"/>
<reference evidence="2" key="1">
    <citation type="submission" date="2016-10" db="EMBL/GenBank/DDBJ databases">
        <authorList>
            <person name="Varghese N."/>
            <person name="Submissions S."/>
        </authorList>
    </citation>
    <scope>NUCLEOTIDE SEQUENCE [LARGE SCALE GENOMIC DNA]</scope>
    <source>
        <strain evidence="2">CGMCC 1.6489</strain>
    </source>
</reference>
<dbReference type="AlphaFoldDB" id="A0A1I0DWN1"/>
<dbReference type="InterPro" id="IPR011009">
    <property type="entry name" value="Kinase-like_dom_sf"/>
</dbReference>
<keyword evidence="1" id="KW-0808">Transferase</keyword>